<sequence>MSDTGSYCLPPLHDPPHNRPNFRNTVPCYLVTSPDARHPGRGVYYNWPTAQRVSEGIKRAGATKYDSYQAAIPAWHACCNAGEHDHAPRPATPARRPLVITPHPPATPPVVAGTHTPVPQAPRPPAGNPLQHLAPATPRSSRAPSQASTPTGPRAAVPFSPPPPPPPVAIPLPIAAPQPALNPLRSRYAIRGSGIVHTNISDAMTAFDSAPQDATPEHLTTVDSRAAIHFAAGFSRTEAAAIAQAERTIEIDASNRAAGHRWTGLSDLQRRTRRTHVILELQSLLRVLEDEEDASDSEALWEDVDGPDSD</sequence>
<feature type="compositionally biased region" description="Polar residues" evidence="1">
    <location>
        <begin position="138"/>
        <end position="151"/>
    </location>
</feature>
<protein>
    <submittedName>
        <fullName evidence="2">Uncharacterized protein</fullName>
    </submittedName>
</protein>
<gene>
    <name evidence="2" type="ORF">R3P38DRAFT_3194964</name>
</gene>
<dbReference type="EMBL" id="JAWWNJ010000036">
    <property type="protein sequence ID" value="KAK7023022.1"/>
    <property type="molecule type" value="Genomic_DNA"/>
</dbReference>
<accession>A0AAW0B9M0</accession>
<evidence type="ECO:0000256" key="1">
    <source>
        <dbReference type="SAM" id="MobiDB-lite"/>
    </source>
</evidence>
<comment type="caution">
    <text evidence="2">The sequence shown here is derived from an EMBL/GenBank/DDBJ whole genome shotgun (WGS) entry which is preliminary data.</text>
</comment>
<dbReference type="Proteomes" id="UP001362999">
    <property type="component" value="Unassembled WGS sequence"/>
</dbReference>
<keyword evidence="3" id="KW-1185">Reference proteome</keyword>
<dbReference type="AlphaFoldDB" id="A0AAW0B9M0"/>
<evidence type="ECO:0000313" key="2">
    <source>
        <dbReference type="EMBL" id="KAK7023022.1"/>
    </source>
</evidence>
<organism evidence="2 3">
    <name type="scientific">Favolaschia claudopus</name>
    <dbReference type="NCBI Taxonomy" id="2862362"/>
    <lineage>
        <taxon>Eukaryota</taxon>
        <taxon>Fungi</taxon>
        <taxon>Dikarya</taxon>
        <taxon>Basidiomycota</taxon>
        <taxon>Agaricomycotina</taxon>
        <taxon>Agaricomycetes</taxon>
        <taxon>Agaricomycetidae</taxon>
        <taxon>Agaricales</taxon>
        <taxon>Marasmiineae</taxon>
        <taxon>Mycenaceae</taxon>
        <taxon>Favolaschia</taxon>
    </lineage>
</organism>
<name>A0AAW0B9M0_9AGAR</name>
<reference evidence="2 3" key="1">
    <citation type="journal article" date="2024" name="J Genomics">
        <title>Draft genome sequencing and assembly of Favolaschia claudopus CIRM-BRFM 2984 isolated from oak limbs.</title>
        <authorList>
            <person name="Navarro D."/>
            <person name="Drula E."/>
            <person name="Chaduli D."/>
            <person name="Cazenave R."/>
            <person name="Ahrendt S."/>
            <person name="Wang J."/>
            <person name="Lipzen A."/>
            <person name="Daum C."/>
            <person name="Barry K."/>
            <person name="Grigoriev I.V."/>
            <person name="Favel A."/>
            <person name="Rosso M.N."/>
            <person name="Martin F."/>
        </authorList>
    </citation>
    <scope>NUCLEOTIDE SEQUENCE [LARGE SCALE GENOMIC DNA]</scope>
    <source>
        <strain evidence="2 3">CIRM-BRFM 2984</strain>
    </source>
</reference>
<feature type="region of interest" description="Disordered" evidence="1">
    <location>
        <begin position="291"/>
        <end position="310"/>
    </location>
</feature>
<proteinExistence type="predicted"/>
<feature type="compositionally biased region" description="Low complexity" evidence="1">
    <location>
        <begin position="109"/>
        <end position="118"/>
    </location>
</feature>
<evidence type="ECO:0000313" key="3">
    <source>
        <dbReference type="Proteomes" id="UP001362999"/>
    </source>
</evidence>
<feature type="compositionally biased region" description="Low complexity" evidence="1">
    <location>
        <begin position="92"/>
        <end position="101"/>
    </location>
</feature>
<feature type="region of interest" description="Disordered" evidence="1">
    <location>
        <begin position="84"/>
        <end position="164"/>
    </location>
</feature>
<feature type="region of interest" description="Disordered" evidence="1">
    <location>
        <begin position="1"/>
        <end position="21"/>
    </location>
</feature>